<evidence type="ECO:0000313" key="2">
    <source>
        <dbReference type="EMBL" id="UVF62621.1"/>
    </source>
</evidence>
<accession>A0A976YF72</accession>
<reference evidence="2" key="1">
    <citation type="submission" date="2022-05" db="EMBL/GenBank/DDBJ databases">
        <title>Diverse viruses of marine archaea discovered using metagenomics.</title>
        <authorList>
            <person name="Zhou Y."/>
        </authorList>
    </citation>
    <scope>NUCLEOTIDE SEQUENCE</scope>
    <source>
        <strain evidence="2">YSH_354833</strain>
    </source>
</reference>
<sequence>MAVSAHNVTTKRDIVKELQYVVEGDSVASPALYGAVPDDSTFTLVGNNSEINIQPDIQHMDVSVLGSEDIIDAVKTQSLYAFTIRFNPIDTGLWKYVWNASGGGSDSPDESLSFTYSYNLGGTEYYQHMRGCRATSGTMNVSRGVWECSMTFVAKDITLPATSTGDGGTPVYQTSETTSSPIVHSDGGGSPFTWNSVTYGERSFSTTVTRNMAVMAVNGETDITYTKVTDRGITFTTDVFAGTASNETTLYTDYEGKTARAASYKFTSSPSKTLTFTNSIINDYSYTHAAGSTDALIESITCRAESVTDL</sequence>
<proteinExistence type="predicted"/>
<name>A0A976YF72_9CAUD</name>
<evidence type="ECO:0000256" key="1">
    <source>
        <dbReference type="SAM" id="MobiDB-lite"/>
    </source>
</evidence>
<feature type="region of interest" description="Disordered" evidence="1">
    <location>
        <begin position="166"/>
        <end position="185"/>
    </location>
</feature>
<organism evidence="2">
    <name type="scientific">Yangshan Harbor Nitrososphaeria virus</name>
    <dbReference type="NCBI Taxonomy" id="2969597"/>
    <lineage>
        <taxon>Viruses</taxon>
        <taxon>Duplodnaviria</taxon>
        <taxon>Heunggongvirae</taxon>
        <taxon>Uroviricota</taxon>
        <taxon>Caudoviricetes</taxon>
    </lineage>
</organism>
<dbReference type="InterPro" id="IPR044000">
    <property type="entry name" value="Phage_tube_2"/>
</dbReference>
<dbReference type="EMBL" id="ON649703">
    <property type="protein sequence ID" value="UVF62621.1"/>
    <property type="molecule type" value="Genomic_DNA"/>
</dbReference>
<feature type="compositionally biased region" description="Polar residues" evidence="1">
    <location>
        <begin position="171"/>
        <end position="182"/>
    </location>
</feature>
<dbReference type="Pfam" id="PF18906">
    <property type="entry name" value="Phage_tube_2"/>
    <property type="match status" value="1"/>
</dbReference>
<protein>
    <submittedName>
        <fullName evidence="2">Major tail protein/tail tube protein</fullName>
    </submittedName>
</protein>